<keyword evidence="2" id="KW-1185">Reference proteome</keyword>
<reference evidence="1 2" key="1">
    <citation type="journal article" date="2012" name="Int. J. Syst. Evol. Microbiol.">
        <title>Shewanella dokdonensis sp. nov., isolated from seawater.</title>
        <authorList>
            <person name="Sung H.R."/>
            <person name="Yoon J.H."/>
            <person name="Ghim S.Y."/>
        </authorList>
    </citation>
    <scope>NUCLEOTIDE SEQUENCE [LARGE SCALE GENOMIC DNA]</scope>
    <source>
        <strain evidence="1 2">DSM 23626</strain>
    </source>
</reference>
<dbReference type="Proteomes" id="UP000676428">
    <property type="component" value="Chromosome"/>
</dbReference>
<proteinExistence type="predicted"/>
<dbReference type="PROSITE" id="PS51257">
    <property type="entry name" value="PROKAR_LIPOPROTEIN"/>
    <property type="match status" value="1"/>
</dbReference>
<protein>
    <submittedName>
        <fullName evidence="1">Uncharacterized protein</fullName>
    </submittedName>
</protein>
<name>A0ABX8DHF2_9GAMM</name>
<evidence type="ECO:0000313" key="1">
    <source>
        <dbReference type="EMBL" id="QVK24199.1"/>
    </source>
</evidence>
<gene>
    <name evidence="1" type="ORF">KHX94_06415</name>
</gene>
<organism evidence="1 2">
    <name type="scientific">Shewanella dokdonensis</name>
    <dbReference type="NCBI Taxonomy" id="712036"/>
    <lineage>
        <taxon>Bacteria</taxon>
        <taxon>Pseudomonadati</taxon>
        <taxon>Pseudomonadota</taxon>
        <taxon>Gammaproteobacteria</taxon>
        <taxon>Alteromonadales</taxon>
        <taxon>Shewanellaceae</taxon>
        <taxon>Shewanella</taxon>
    </lineage>
</organism>
<evidence type="ECO:0000313" key="2">
    <source>
        <dbReference type="Proteomes" id="UP000676428"/>
    </source>
</evidence>
<dbReference type="EMBL" id="CP074572">
    <property type="protein sequence ID" value="QVK24199.1"/>
    <property type="molecule type" value="Genomic_DNA"/>
</dbReference>
<sequence length="109" mass="12363">MAIHKGDCRESICPHCLHLLLAGCGSSDRFWISRSSSSTIPEGWTAFVYHHGFGSANYLKKEGFATYQQCREYAVAQSTKYENAPWECGGGCRFDSRRQGYVCEEMRNH</sequence>
<dbReference type="RefSeq" id="WP_213682805.1">
    <property type="nucleotide sequence ID" value="NZ_CP074572.1"/>
</dbReference>
<accession>A0ABX8DHF2</accession>